<evidence type="ECO:0000313" key="1">
    <source>
        <dbReference type="EMBL" id="KAJ7018768.1"/>
    </source>
</evidence>
<organism evidence="1 2">
    <name type="scientific">Mycena alexandri</name>
    <dbReference type="NCBI Taxonomy" id="1745969"/>
    <lineage>
        <taxon>Eukaryota</taxon>
        <taxon>Fungi</taxon>
        <taxon>Dikarya</taxon>
        <taxon>Basidiomycota</taxon>
        <taxon>Agaricomycotina</taxon>
        <taxon>Agaricomycetes</taxon>
        <taxon>Agaricomycetidae</taxon>
        <taxon>Agaricales</taxon>
        <taxon>Marasmiineae</taxon>
        <taxon>Mycenaceae</taxon>
        <taxon>Mycena</taxon>
    </lineage>
</organism>
<dbReference type="Proteomes" id="UP001218188">
    <property type="component" value="Unassembled WGS sequence"/>
</dbReference>
<keyword evidence="2" id="KW-1185">Reference proteome</keyword>
<evidence type="ECO:0000313" key="2">
    <source>
        <dbReference type="Proteomes" id="UP001218188"/>
    </source>
</evidence>
<gene>
    <name evidence="1" type="ORF">C8F04DRAFT_1198498</name>
</gene>
<name>A0AAD6S1H9_9AGAR</name>
<reference evidence="1" key="1">
    <citation type="submission" date="2023-03" db="EMBL/GenBank/DDBJ databases">
        <title>Massive genome expansion in bonnet fungi (Mycena s.s.) driven by repeated elements and novel gene families across ecological guilds.</title>
        <authorList>
            <consortium name="Lawrence Berkeley National Laboratory"/>
            <person name="Harder C.B."/>
            <person name="Miyauchi S."/>
            <person name="Viragh M."/>
            <person name="Kuo A."/>
            <person name="Thoen E."/>
            <person name="Andreopoulos B."/>
            <person name="Lu D."/>
            <person name="Skrede I."/>
            <person name="Drula E."/>
            <person name="Henrissat B."/>
            <person name="Morin E."/>
            <person name="Kohler A."/>
            <person name="Barry K."/>
            <person name="LaButti K."/>
            <person name="Morin E."/>
            <person name="Salamov A."/>
            <person name="Lipzen A."/>
            <person name="Mereny Z."/>
            <person name="Hegedus B."/>
            <person name="Baldrian P."/>
            <person name="Stursova M."/>
            <person name="Weitz H."/>
            <person name="Taylor A."/>
            <person name="Grigoriev I.V."/>
            <person name="Nagy L.G."/>
            <person name="Martin F."/>
            <person name="Kauserud H."/>
        </authorList>
    </citation>
    <scope>NUCLEOTIDE SEQUENCE</scope>
    <source>
        <strain evidence="1">CBHHK200</strain>
    </source>
</reference>
<dbReference type="EMBL" id="JARJCM010000322">
    <property type="protein sequence ID" value="KAJ7018768.1"/>
    <property type="molecule type" value="Genomic_DNA"/>
</dbReference>
<accession>A0AAD6S1H9</accession>
<dbReference type="AlphaFoldDB" id="A0AAD6S1H9"/>
<proteinExistence type="predicted"/>
<sequence length="246" mass="27436">MRRLLGLTVSRPIFLGVYFNLLGDWVHPLSGYLLQASTARPTCFNVHTTNACCMNHTKFCNFEAASLNPGQTLESHQTGLWAEQAFWVSLCGRQADQGAGQRHIVGRNCPSAGLKDSGIGSCECRGTGNPHVYTQENETPTREVRLFAVVECVDLEERLCDIVGLWAQSWHGDWLKAHVSTQDPSHLAQLKETISLQYSPDREKEMPRVTYIVDERQEEAGIQVDRGLPLYPTYATTTINQVGLSD</sequence>
<comment type="caution">
    <text evidence="1">The sequence shown here is derived from an EMBL/GenBank/DDBJ whole genome shotgun (WGS) entry which is preliminary data.</text>
</comment>
<protein>
    <submittedName>
        <fullName evidence="1">Uncharacterized protein</fullName>
    </submittedName>
</protein>